<proteinExistence type="predicted"/>
<gene>
    <name evidence="2" type="ORF">C5L32_002111</name>
</gene>
<accession>A0A4R5NU69</accession>
<comment type="caution">
    <text evidence="2">The sequence shown here is derived from an EMBL/GenBank/DDBJ whole genome shotgun (WGS) entry which is preliminary data.</text>
</comment>
<dbReference type="InterPro" id="IPR024301">
    <property type="entry name" value="Amidase_6"/>
</dbReference>
<evidence type="ECO:0000313" key="3">
    <source>
        <dbReference type="Proteomes" id="UP000295181"/>
    </source>
</evidence>
<dbReference type="Proteomes" id="UP000295181">
    <property type="component" value="Unassembled WGS sequence"/>
</dbReference>
<organism evidence="2 3">
    <name type="scientific">Lentilactobacillus buchneri DSM 20057</name>
    <dbReference type="NCBI Taxonomy" id="1423728"/>
    <lineage>
        <taxon>Bacteria</taxon>
        <taxon>Bacillati</taxon>
        <taxon>Bacillota</taxon>
        <taxon>Bacilli</taxon>
        <taxon>Lactobacillales</taxon>
        <taxon>Lactobacillaceae</taxon>
        <taxon>Lentilactobacillus</taxon>
    </lineage>
</organism>
<reference evidence="2 3" key="1">
    <citation type="journal article" date="2019" name="Appl. Microbiol. Biotechnol.">
        <title>Uncovering carbohydrate metabolism through a genotype-phenotype association study of 56 lactic acid bacteria genomes.</title>
        <authorList>
            <person name="Buron-Moles G."/>
            <person name="Chailyan A."/>
            <person name="Dolejs I."/>
            <person name="Forster J."/>
            <person name="Miks M.H."/>
        </authorList>
    </citation>
    <scope>NUCLEOTIDE SEQUENCE [LARGE SCALE GENOMIC DNA]</scope>
    <source>
        <strain evidence="2 3">ATCC 4005</strain>
    </source>
</reference>
<dbReference type="AlphaFoldDB" id="A0A4R5NU69"/>
<feature type="domain" description="Putative amidase" evidence="1">
    <location>
        <begin position="22"/>
        <end position="125"/>
    </location>
</feature>
<protein>
    <recommendedName>
        <fullName evidence="1">Putative amidase domain-containing protein</fullName>
    </recommendedName>
</protein>
<evidence type="ECO:0000259" key="1">
    <source>
        <dbReference type="Pfam" id="PF12671"/>
    </source>
</evidence>
<evidence type="ECO:0000313" key="2">
    <source>
        <dbReference type="EMBL" id="TDG80517.1"/>
    </source>
</evidence>
<sequence>MTSSQKHAKKHFWSGNRISTKRSKWYCKRMKSTFFGARKHWNYSTSWTTVNGFYRYWTKTKHRPHFTTTSFRRVMAHVHVGDVVQLHSKKDGWHHTVTISKVTKHMVYYTSQNKNRIFAPLTKIKSLTGLSRTNKMRVIEMGI</sequence>
<name>A0A4R5NU69_LENBU</name>
<dbReference type="EMBL" id="PUFP01000015">
    <property type="protein sequence ID" value="TDG80517.1"/>
    <property type="molecule type" value="Genomic_DNA"/>
</dbReference>
<dbReference type="Pfam" id="PF12671">
    <property type="entry name" value="Amidase_6"/>
    <property type="match status" value="1"/>
</dbReference>